<evidence type="ECO:0000259" key="2">
    <source>
        <dbReference type="Pfam" id="PF00652"/>
    </source>
</evidence>
<feature type="chain" id="PRO_5041298631" description="Ricin B lectin domain-containing protein" evidence="1">
    <location>
        <begin position="20"/>
        <end position="175"/>
    </location>
</feature>
<evidence type="ECO:0000313" key="4">
    <source>
        <dbReference type="Proteomes" id="UP001175000"/>
    </source>
</evidence>
<dbReference type="InterPro" id="IPR000772">
    <property type="entry name" value="Ricin_B_lectin"/>
</dbReference>
<dbReference type="Pfam" id="PF00652">
    <property type="entry name" value="Ricin_B_lectin"/>
    <property type="match status" value="1"/>
</dbReference>
<dbReference type="EMBL" id="JAULSU010000004">
    <property type="protein sequence ID" value="KAK0620591.1"/>
    <property type="molecule type" value="Genomic_DNA"/>
</dbReference>
<name>A0AA39WS49_9PEZI</name>
<feature type="domain" description="Ricin B lectin" evidence="2">
    <location>
        <begin position="40"/>
        <end position="171"/>
    </location>
</feature>
<dbReference type="Proteomes" id="UP001175000">
    <property type="component" value="Unassembled WGS sequence"/>
</dbReference>
<dbReference type="InterPro" id="IPR035992">
    <property type="entry name" value="Ricin_B-like_lectins"/>
</dbReference>
<gene>
    <name evidence="3" type="ORF">B0T14DRAFT_604156</name>
</gene>
<reference evidence="3" key="1">
    <citation type="submission" date="2023-06" db="EMBL/GenBank/DDBJ databases">
        <title>Genome-scale phylogeny and comparative genomics of the fungal order Sordariales.</title>
        <authorList>
            <consortium name="Lawrence Berkeley National Laboratory"/>
            <person name="Hensen N."/>
            <person name="Bonometti L."/>
            <person name="Westerberg I."/>
            <person name="Brannstrom I.O."/>
            <person name="Guillou S."/>
            <person name="Cros-Aarteil S."/>
            <person name="Calhoun S."/>
            <person name="Haridas S."/>
            <person name="Kuo A."/>
            <person name="Mondo S."/>
            <person name="Pangilinan J."/>
            <person name="Riley R."/>
            <person name="Labutti K."/>
            <person name="Andreopoulos B."/>
            <person name="Lipzen A."/>
            <person name="Chen C."/>
            <person name="Yanf M."/>
            <person name="Daum C."/>
            <person name="Ng V."/>
            <person name="Clum A."/>
            <person name="Steindorff A."/>
            <person name="Ohm R."/>
            <person name="Martin F."/>
            <person name="Silar P."/>
            <person name="Natvig D."/>
            <person name="Lalanne C."/>
            <person name="Gautier V."/>
            <person name="Ament-Velasquez S.L."/>
            <person name="Kruys A."/>
            <person name="Hutchinson M.I."/>
            <person name="Powell A.J."/>
            <person name="Barry K."/>
            <person name="Miller A.N."/>
            <person name="Grigoriev I.V."/>
            <person name="Debuchy R."/>
            <person name="Gladieux P."/>
            <person name="Thoren M.H."/>
            <person name="Johannesson H."/>
        </authorList>
    </citation>
    <scope>NUCLEOTIDE SEQUENCE</scope>
    <source>
        <strain evidence="3">CBS 606.72</strain>
    </source>
</reference>
<sequence>MKILLSITTILSLPLSTLSNLSDPPSPANFTTLAAGAFHPIKNIATGKCIVPSSPVRDGAPLLTADCDNSLLQLWAPLSDGGRNYRFQNGATQLCISLSRLETPLATQLMGCECCGQGTVSNAQWETSGKLPDVTTLRSRIGFKTSSICLDVVSGNVAASAVCNGGLSQKWQVGF</sequence>
<dbReference type="SUPFAM" id="SSF50370">
    <property type="entry name" value="Ricin B-like lectins"/>
    <property type="match status" value="1"/>
</dbReference>
<keyword evidence="4" id="KW-1185">Reference proteome</keyword>
<accession>A0AA39WS49</accession>
<dbReference type="AlphaFoldDB" id="A0AA39WS49"/>
<comment type="caution">
    <text evidence="3">The sequence shown here is derived from an EMBL/GenBank/DDBJ whole genome shotgun (WGS) entry which is preliminary data.</text>
</comment>
<keyword evidence="1" id="KW-0732">Signal</keyword>
<evidence type="ECO:0000313" key="3">
    <source>
        <dbReference type="EMBL" id="KAK0620591.1"/>
    </source>
</evidence>
<dbReference type="Gene3D" id="2.80.10.50">
    <property type="match status" value="1"/>
</dbReference>
<dbReference type="CDD" id="cd00161">
    <property type="entry name" value="beta-trefoil_Ricin-like"/>
    <property type="match status" value="1"/>
</dbReference>
<feature type="signal peptide" evidence="1">
    <location>
        <begin position="1"/>
        <end position="19"/>
    </location>
</feature>
<dbReference type="PROSITE" id="PS50231">
    <property type="entry name" value="RICIN_B_LECTIN"/>
    <property type="match status" value="1"/>
</dbReference>
<organism evidence="3 4">
    <name type="scientific">Immersiella caudata</name>
    <dbReference type="NCBI Taxonomy" id="314043"/>
    <lineage>
        <taxon>Eukaryota</taxon>
        <taxon>Fungi</taxon>
        <taxon>Dikarya</taxon>
        <taxon>Ascomycota</taxon>
        <taxon>Pezizomycotina</taxon>
        <taxon>Sordariomycetes</taxon>
        <taxon>Sordariomycetidae</taxon>
        <taxon>Sordariales</taxon>
        <taxon>Lasiosphaeriaceae</taxon>
        <taxon>Immersiella</taxon>
    </lineage>
</organism>
<protein>
    <recommendedName>
        <fullName evidence="2">Ricin B lectin domain-containing protein</fullName>
    </recommendedName>
</protein>
<evidence type="ECO:0000256" key="1">
    <source>
        <dbReference type="SAM" id="SignalP"/>
    </source>
</evidence>
<proteinExistence type="predicted"/>